<reference evidence="2 3" key="1">
    <citation type="submission" date="2020-09" db="EMBL/GenBank/DDBJ databases">
        <title>Investigation of environmental microbe.</title>
        <authorList>
            <person name="Ou Y."/>
            <person name="Kang Q."/>
        </authorList>
    </citation>
    <scope>NUCLEOTIDE SEQUENCE [LARGE SCALE GENOMIC DNA]</scope>
    <source>
        <strain evidence="2 3">KJZ-9</strain>
    </source>
</reference>
<dbReference type="PANTHER" id="PTHR11717">
    <property type="entry name" value="LOW MOLECULAR WEIGHT PROTEIN TYROSINE PHOSPHATASE"/>
    <property type="match status" value="1"/>
</dbReference>
<dbReference type="Pfam" id="PF01451">
    <property type="entry name" value="LMWPc"/>
    <property type="match status" value="1"/>
</dbReference>
<feature type="domain" description="Phosphotyrosine protein phosphatase I" evidence="1">
    <location>
        <begin position="30"/>
        <end position="194"/>
    </location>
</feature>
<dbReference type="RefSeq" id="WP_068172650.1">
    <property type="nucleotide sequence ID" value="NZ_CP061538.1"/>
</dbReference>
<name>A0A7H2BIG4_9MICC</name>
<dbReference type="InterPro" id="IPR050438">
    <property type="entry name" value="LMW_PTPase"/>
</dbReference>
<organism evidence="2 3">
    <name type="scientific">Rothia amarae</name>
    <dbReference type="NCBI Taxonomy" id="169480"/>
    <lineage>
        <taxon>Bacteria</taxon>
        <taxon>Bacillati</taxon>
        <taxon>Actinomycetota</taxon>
        <taxon>Actinomycetes</taxon>
        <taxon>Micrococcales</taxon>
        <taxon>Micrococcaceae</taxon>
        <taxon>Rothia</taxon>
    </lineage>
</organism>
<gene>
    <name evidence="2" type="ORF">IDM48_08735</name>
</gene>
<dbReference type="SUPFAM" id="SSF52788">
    <property type="entry name" value="Phosphotyrosine protein phosphatases I"/>
    <property type="match status" value="1"/>
</dbReference>
<dbReference type="EMBL" id="CP061538">
    <property type="protein sequence ID" value="QNV39460.1"/>
    <property type="molecule type" value="Genomic_DNA"/>
</dbReference>
<dbReference type="Proteomes" id="UP000516421">
    <property type="component" value="Chromosome"/>
</dbReference>
<evidence type="ECO:0000313" key="3">
    <source>
        <dbReference type="Proteomes" id="UP000516421"/>
    </source>
</evidence>
<sequence length="204" mass="22456">MGRFNIASIRGVKAPSKSPSVPWSSSQPSHKILYVCTGNIARSASAEVISTHKAHGSGWTFESAGIGAVVGGPVAPFIDEELSARRLNFAPHRGRQITSSMVKEADLILVMELHHLDWIVREWPQYRSKVHLLKQMARLRAQAGRRSDPISYMNLTEDRPTKADNIADPFRKGKKAAKIAVQEVEEALEIIIPWLGNVAGVNNS</sequence>
<protein>
    <recommendedName>
        <fullName evidence="1">Phosphotyrosine protein phosphatase I domain-containing protein</fullName>
    </recommendedName>
</protein>
<dbReference type="InterPro" id="IPR036196">
    <property type="entry name" value="Ptyr_pPase_sf"/>
</dbReference>
<dbReference type="KEGG" id="rama:IDM48_08735"/>
<dbReference type="PANTHER" id="PTHR11717:SF31">
    <property type="entry name" value="LOW MOLECULAR WEIGHT PROTEIN-TYROSINE-PHOSPHATASE ETP-RELATED"/>
    <property type="match status" value="1"/>
</dbReference>
<proteinExistence type="predicted"/>
<keyword evidence="3" id="KW-1185">Reference proteome</keyword>
<dbReference type="GO" id="GO:0004725">
    <property type="term" value="F:protein tyrosine phosphatase activity"/>
    <property type="evidence" value="ECO:0007669"/>
    <property type="project" value="TreeGrafter"/>
</dbReference>
<dbReference type="SMART" id="SM00226">
    <property type="entry name" value="LMWPc"/>
    <property type="match status" value="1"/>
</dbReference>
<accession>A0A7H2BIG4</accession>
<evidence type="ECO:0000313" key="2">
    <source>
        <dbReference type="EMBL" id="QNV39460.1"/>
    </source>
</evidence>
<dbReference type="AlphaFoldDB" id="A0A7H2BIG4"/>
<dbReference type="InterPro" id="IPR023485">
    <property type="entry name" value="Ptyr_pPase"/>
</dbReference>
<evidence type="ECO:0000259" key="1">
    <source>
        <dbReference type="SMART" id="SM00226"/>
    </source>
</evidence>
<dbReference type="Gene3D" id="3.40.50.2300">
    <property type="match status" value="1"/>
</dbReference>